<gene>
    <name evidence="2" type="ORF">BS329_33990</name>
</gene>
<dbReference type="CDD" id="cd07043">
    <property type="entry name" value="STAS_anti-anti-sigma_factors"/>
    <property type="match status" value="1"/>
</dbReference>
<evidence type="ECO:0000313" key="3">
    <source>
        <dbReference type="Proteomes" id="UP000187486"/>
    </source>
</evidence>
<organism evidence="2 3">
    <name type="scientific">Amycolatopsis coloradensis</name>
    <dbReference type="NCBI Taxonomy" id="76021"/>
    <lineage>
        <taxon>Bacteria</taxon>
        <taxon>Bacillati</taxon>
        <taxon>Actinomycetota</taxon>
        <taxon>Actinomycetes</taxon>
        <taxon>Pseudonocardiales</taxon>
        <taxon>Pseudonocardiaceae</taxon>
        <taxon>Amycolatopsis</taxon>
    </lineage>
</organism>
<reference evidence="2 3" key="1">
    <citation type="submission" date="2016-01" db="EMBL/GenBank/DDBJ databases">
        <title>Amycolatopsis coloradensis genome sequencing and assembly.</title>
        <authorList>
            <person name="Mayilraj S."/>
        </authorList>
    </citation>
    <scope>NUCLEOTIDE SEQUENCE [LARGE SCALE GENOMIC DNA]</scope>
    <source>
        <strain evidence="2 3">DSM 44225</strain>
    </source>
</reference>
<dbReference type="InterPro" id="IPR036513">
    <property type="entry name" value="STAS_dom_sf"/>
</dbReference>
<dbReference type="PROSITE" id="PS50801">
    <property type="entry name" value="STAS"/>
    <property type="match status" value="1"/>
</dbReference>
<dbReference type="OrthoDB" id="3481860at2"/>
<evidence type="ECO:0000259" key="1">
    <source>
        <dbReference type="PROSITE" id="PS50801"/>
    </source>
</evidence>
<sequence>MTTAFTVTTRVTPTGPVLEYSGELDVAGAPAALAAIEKLTVLPGQQLVMDMTGLLFCDSSGISTLIAARNVTLAADAGIALAAVPHQLSRSLDLIGLADFFTTYPTTADAHAAWGTGPPAGA</sequence>
<dbReference type="Proteomes" id="UP000187486">
    <property type="component" value="Unassembled WGS sequence"/>
</dbReference>
<dbReference type="PANTHER" id="PTHR33495">
    <property type="entry name" value="ANTI-SIGMA FACTOR ANTAGONIST TM_1081-RELATED-RELATED"/>
    <property type="match status" value="1"/>
</dbReference>
<protein>
    <submittedName>
        <fullName evidence="2">Anti-anti-sigma factor</fullName>
    </submittedName>
</protein>
<dbReference type="SUPFAM" id="SSF52091">
    <property type="entry name" value="SpoIIaa-like"/>
    <property type="match status" value="1"/>
</dbReference>
<dbReference type="GO" id="GO:0043856">
    <property type="term" value="F:anti-sigma factor antagonist activity"/>
    <property type="evidence" value="ECO:0007669"/>
    <property type="project" value="TreeGrafter"/>
</dbReference>
<dbReference type="PANTHER" id="PTHR33495:SF2">
    <property type="entry name" value="ANTI-SIGMA FACTOR ANTAGONIST TM_1081-RELATED"/>
    <property type="match status" value="1"/>
</dbReference>
<evidence type="ECO:0000313" key="2">
    <source>
        <dbReference type="EMBL" id="OLZ45436.1"/>
    </source>
</evidence>
<dbReference type="RefSeq" id="WP_076166424.1">
    <property type="nucleotide sequence ID" value="NZ_JBEZVB010000007.1"/>
</dbReference>
<dbReference type="Pfam" id="PF01740">
    <property type="entry name" value="STAS"/>
    <property type="match status" value="1"/>
</dbReference>
<name>A0A1R0KI67_9PSEU</name>
<comment type="caution">
    <text evidence="2">The sequence shown here is derived from an EMBL/GenBank/DDBJ whole genome shotgun (WGS) entry which is preliminary data.</text>
</comment>
<dbReference type="Gene3D" id="3.30.750.24">
    <property type="entry name" value="STAS domain"/>
    <property type="match status" value="1"/>
</dbReference>
<feature type="domain" description="STAS" evidence="1">
    <location>
        <begin position="5"/>
        <end position="114"/>
    </location>
</feature>
<accession>A0A1R0KI67</accession>
<dbReference type="InterPro" id="IPR002645">
    <property type="entry name" value="STAS_dom"/>
</dbReference>
<proteinExistence type="predicted"/>
<dbReference type="STRING" id="76021.BS329_33990"/>
<keyword evidence="3" id="KW-1185">Reference proteome</keyword>
<dbReference type="EMBL" id="MQUQ01000020">
    <property type="protein sequence ID" value="OLZ45436.1"/>
    <property type="molecule type" value="Genomic_DNA"/>
</dbReference>
<dbReference type="AlphaFoldDB" id="A0A1R0KI67"/>